<evidence type="ECO:0000313" key="3">
    <source>
        <dbReference type="EMBL" id="WED63778.1"/>
    </source>
</evidence>
<feature type="transmembrane region" description="Helical" evidence="1">
    <location>
        <begin position="61"/>
        <end position="80"/>
    </location>
</feature>
<proteinExistence type="predicted"/>
<accession>A0AAE9ZYU9</accession>
<feature type="domain" description="EamA" evidence="2">
    <location>
        <begin position="147"/>
        <end position="298"/>
    </location>
</feature>
<feature type="transmembrane region" description="Helical" evidence="1">
    <location>
        <begin position="281"/>
        <end position="300"/>
    </location>
</feature>
<dbReference type="InterPro" id="IPR000620">
    <property type="entry name" value="EamA_dom"/>
</dbReference>
<dbReference type="SUPFAM" id="SSF103481">
    <property type="entry name" value="Multidrug resistance efflux transporter EmrE"/>
    <property type="match status" value="2"/>
</dbReference>
<dbReference type="Proteomes" id="UP001218638">
    <property type="component" value="Chromosome"/>
</dbReference>
<reference evidence="3" key="1">
    <citation type="submission" date="2023-03" db="EMBL/GenBank/DDBJ databases">
        <title>Lomoglobus Profundus gen. nov., sp. nov., a novel member of the phylum Verrucomicrobia, isolated from deep-marine sediment of South China Sea.</title>
        <authorList>
            <person name="Ahmad T."/>
            <person name="Ishaq S.E."/>
            <person name="Wang F."/>
        </authorList>
    </citation>
    <scope>NUCLEOTIDE SEQUENCE</scope>
    <source>
        <strain evidence="3">LMO-M01</strain>
    </source>
</reference>
<dbReference type="EMBL" id="CP119075">
    <property type="protein sequence ID" value="WED63778.1"/>
    <property type="molecule type" value="Genomic_DNA"/>
</dbReference>
<keyword evidence="1" id="KW-0472">Membrane</keyword>
<dbReference type="AlphaFoldDB" id="A0AAE9ZYU9"/>
<dbReference type="Pfam" id="PF00892">
    <property type="entry name" value="EamA"/>
    <property type="match status" value="1"/>
</dbReference>
<evidence type="ECO:0000313" key="4">
    <source>
        <dbReference type="Proteomes" id="UP001218638"/>
    </source>
</evidence>
<dbReference type="Gene3D" id="1.10.3730.20">
    <property type="match status" value="1"/>
</dbReference>
<dbReference type="RefSeq" id="WP_330930481.1">
    <property type="nucleotide sequence ID" value="NZ_CP119075.1"/>
</dbReference>
<feature type="transmembrane region" description="Helical" evidence="1">
    <location>
        <begin position="146"/>
        <end position="165"/>
    </location>
</feature>
<feature type="transmembrane region" description="Helical" evidence="1">
    <location>
        <begin position="185"/>
        <end position="206"/>
    </location>
</feature>
<dbReference type="KEGG" id="slom:PXH66_15685"/>
<feature type="transmembrane region" description="Helical" evidence="1">
    <location>
        <begin position="226"/>
        <end position="249"/>
    </location>
</feature>
<feature type="transmembrane region" description="Helical" evidence="1">
    <location>
        <begin position="255"/>
        <end position="274"/>
    </location>
</feature>
<organism evidence="3 4">
    <name type="scientific">Synoicihabitans lomoniglobus</name>
    <dbReference type="NCBI Taxonomy" id="2909285"/>
    <lineage>
        <taxon>Bacteria</taxon>
        <taxon>Pseudomonadati</taxon>
        <taxon>Verrucomicrobiota</taxon>
        <taxon>Opitutia</taxon>
        <taxon>Opitutales</taxon>
        <taxon>Opitutaceae</taxon>
        <taxon>Synoicihabitans</taxon>
    </lineage>
</organism>
<keyword evidence="1" id="KW-0812">Transmembrane</keyword>
<name>A0AAE9ZYU9_9BACT</name>
<protein>
    <submittedName>
        <fullName evidence="3">DMT family transporter</fullName>
    </submittedName>
</protein>
<keyword evidence="4" id="KW-1185">Reference proteome</keyword>
<feature type="transmembrane region" description="Helical" evidence="1">
    <location>
        <begin position="33"/>
        <end position="49"/>
    </location>
</feature>
<evidence type="ECO:0000256" key="1">
    <source>
        <dbReference type="SAM" id="Phobius"/>
    </source>
</evidence>
<dbReference type="GO" id="GO:0016020">
    <property type="term" value="C:membrane"/>
    <property type="evidence" value="ECO:0007669"/>
    <property type="project" value="InterPro"/>
</dbReference>
<dbReference type="InterPro" id="IPR037185">
    <property type="entry name" value="EmrE-like"/>
</dbReference>
<gene>
    <name evidence="3" type="ORF">PXH66_15685</name>
</gene>
<evidence type="ECO:0000259" key="2">
    <source>
        <dbReference type="Pfam" id="PF00892"/>
    </source>
</evidence>
<sequence length="301" mass="31125">MFASILTTIFFSFSAILANRSIAAVGSTRANLGRLVVAFVCLGAMAHGFGGGMGGAGRNGFLLSGVIGMGLGDLALFAALPRLGSRLTVLMCQCVAVPIAMQAEWMWMDTRLAPLQMAWAAVILIGVTVALMPSPRHPPKVPITRVGFLCGFLAAAGQGLGAVLSRHAYQVSAAAGLEVDGITAAYQRITGGLLITGGFFLVRHFLTRETPPTGKCNHNGYTWRGAAFVVGNGLCGPVIGVSCYQWALAGTPSGIVLPIVATTPLVIIPLSYWIEGDRPTARSMVGGLIAVTGVVALTLVG</sequence>
<keyword evidence="1" id="KW-1133">Transmembrane helix</keyword>
<feature type="transmembrane region" description="Helical" evidence="1">
    <location>
        <begin position="115"/>
        <end position="134"/>
    </location>
</feature>